<dbReference type="Proteomes" id="UP000505077">
    <property type="component" value="Unassembled WGS sequence"/>
</dbReference>
<evidence type="ECO:0000256" key="1">
    <source>
        <dbReference type="SAM" id="Phobius"/>
    </source>
</evidence>
<feature type="transmembrane region" description="Helical" evidence="1">
    <location>
        <begin position="42"/>
        <end position="67"/>
    </location>
</feature>
<dbReference type="EMBL" id="BLLL01000006">
    <property type="protein sequence ID" value="GFH62860.1"/>
    <property type="molecule type" value="Genomic_DNA"/>
</dbReference>
<reference evidence="2 3" key="1">
    <citation type="journal article" date="2020" name="ISME J.">
        <title>Parallel Reductive Genome Evolution in Desulfovibrio Ectosymbionts Independently Acquired by Trichonympha Protists in the Termite Gut.</title>
        <authorList>
            <person name="Takeuchi M."/>
            <person name="Kuwahara H."/>
            <person name="Murakami T."/>
            <person name="Takahashi K."/>
            <person name="Kajitani R."/>
            <person name="Toyoda A."/>
            <person name="Itoh T."/>
            <person name="Ohkuma M."/>
            <person name="Hongoh Y."/>
        </authorList>
    </citation>
    <scope>NUCLEOTIDE SEQUENCE [LARGE SCALE GENOMIC DNA]</scope>
    <source>
        <strain evidence="2">ZnDsv-02</strain>
    </source>
</reference>
<organism evidence="2 3">
    <name type="scientific">Candidatus Desulfovibrio kirbyi</name>
    <dbReference type="NCBI Taxonomy" id="2696086"/>
    <lineage>
        <taxon>Bacteria</taxon>
        <taxon>Pseudomonadati</taxon>
        <taxon>Thermodesulfobacteriota</taxon>
        <taxon>Desulfovibrionia</taxon>
        <taxon>Desulfovibrionales</taxon>
        <taxon>Desulfovibrionaceae</taxon>
        <taxon>Desulfovibrio</taxon>
    </lineage>
</organism>
<evidence type="ECO:0000313" key="2">
    <source>
        <dbReference type="EMBL" id="GFH62860.1"/>
    </source>
</evidence>
<accession>A0A6L2R5M3</accession>
<name>A0A6L2R5M3_9BACT</name>
<sequence length="133" mass="15006">MHRHHRKIIALILLCIPVLALAVMLLWNTALAGALGVPAISFWQALGILLLARILFGGFKGLLALGLHGSEKHFALRNRWHSMMNPEEKENFLQRGFSFHHHRHHADTHGQGGDKSGPCEKCACPRHYCERIH</sequence>
<evidence type="ECO:0000313" key="3">
    <source>
        <dbReference type="Proteomes" id="UP000505077"/>
    </source>
</evidence>
<proteinExistence type="predicted"/>
<comment type="caution">
    <text evidence="2">The sequence shown here is derived from an EMBL/GenBank/DDBJ whole genome shotgun (WGS) entry which is preliminary data.</text>
</comment>
<keyword evidence="1" id="KW-1133">Transmembrane helix</keyword>
<keyword evidence="1" id="KW-0472">Membrane</keyword>
<keyword evidence="1" id="KW-0812">Transmembrane</keyword>
<gene>
    <name evidence="2" type="ORF">ZNDK_0631</name>
</gene>
<dbReference type="AlphaFoldDB" id="A0A6L2R5M3"/>
<protein>
    <submittedName>
        <fullName evidence="2">Uncharacterized protein</fullName>
    </submittedName>
</protein>